<sequence length="386" mass="44298">DVKRIGQITSPDGSISNVLERTGQGARVFGVDPETGKETWRIQREIGHEITRNPKTNEETGSNSYILTIEGNQYIPGQKVAYAKEKDAENLDLEKWINYLDKDIDLAFTADALQNRKSFEIHILGLGLDEQTEVKTWNTIVKQNSDQELVNYNPALDRITFKIYTKTGGEIGSLTFDSSTIEKPELLGISFILGEEKIEKDKKRVLCQRILVLDLKHKTAFVEYRNMKDGVLEQKGDISPTKPIRFMLGNQKILVINLKDKNIYIEFQDEKTGKVLKDRSRPFEEDIYTFFSDIQETNAEGLKDRLAKEIDILSTEKPFYTEDLVVKRENDKEITYKVPYLRFLGVPSYTVTTHQWMDAPEASILTDLELAENSIRISALQAERYK</sequence>
<dbReference type="AlphaFoldDB" id="X1N0A1"/>
<proteinExistence type="predicted"/>
<comment type="caution">
    <text evidence="1">The sequence shown here is derived from an EMBL/GenBank/DDBJ whole genome shotgun (WGS) entry which is preliminary data.</text>
</comment>
<feature type="non-terminal residue" evidence="1">
    <location>
        <position position="1"/>
    </location>
</feature>
<feature type="non-terminal residue" evidence="1">
    <location>
        <position position="386"/>
    </location>
</feature>
<name>X1N0A1_9ZZZZ</name>
<organism evidence="1">
    <name type="scientific">marine sediment metagenome</name>
    <dbReference type="NCBI Taxonomy" id="412755"/>
    <lineage>
        <taxon>unclassified sequences</taxon>
        <taxon>metagenomes</taxon>
        <taxon>ecological metagenomes</taxon>
    </lineage>
</organism>
<gene>
    <name evidence="1" type="ORF">S06H3_15699</name>
</gene>
<dbReference type="EMBL" id="BARV01007734">
    <property type="protein sequence ID" value="GAI12009.1"/>
    <property type="molecule type" value="Genomic_DNA"/>
</dbReference>
<accession>X1N0A1</accession>
<evidence type="ECO:0000313" key="1">
    <source>
        <dbReference type="EMBL" id="GAI12009.1"/>
    </source>
</evidence>
<protein>
    <submittedName>
        <fullName evidence="1">Uncharacterized protein</fullName>
    </submittedName>
</protein>
<reference evidence="1" key="1">
    <citation type="journal article" date="2014" name="Front. Microbiol.">
        <title>High frequency of phylogenetically diverse reductive dehalogenase-homologous genes in deep subseafloor sedimentary metagenomes.</title>
        <authorList>
            <person name="Kawai M."/>
            <person name="Futagami T."/>
            <person name="Toyoda A."/>
            <person name="Takaki Y."/>
            <person name="Nishi S."/>
            <person name="Hori S."/>
            <person name="Arai W."/>
            <person name="Tsubouchi T."/>
            <person name="Morono Y."/>
            <person name="Uchiyama I."/>
            <person name="Ito T."/>
            <person name="Fujiyama A."/>
            <person name="Inagaki F."/>
            <person name="Takami H."/>
        </authorList>
    </citation>
    <scope>NUCLEOTIDE SEQUENCE</scope>
    <source>
        <strain evidence="1">Expedition CK06-06</strain>
    </source>
</reference>